<dbReference type="EMBL" id="VTWU01000006">
    <property type="protein sequence ID" value="KAA9327516.1"/>
    <property type="molecule type" value="Genomic_DNA"/>
</dbReference>
<dbReference type="Proteomes" id="UP000326380">
    <property type="component" value="Unassembled WGS sequence"/>
</dbReference>
<sequence length="136" mass="14892">MKTNTNSITGCMLSLIYLLSISACDNKTPSINAVGNIIAADSVNVNTPTNNKQLVLKLYQALNDTNWALARTLIDKDFKHHFVKGTGFADVPWSGFEQGYRMSQQAFPDWKLTPIQVVAEGEYVSTLLSGQGTHLG</sequence>
<dbReference type="InterPro" id="IPR009959">
    <property type="entry name" value="Cyclase_SnoaL-like"/>
</dbReference>
<name>A0A7L4ZTM1_9BACT</name>
<dbReference type="PROSITE" id="PS51257">
    <property type="entry name" value="PROKAR_LIPOPROTEIN"/>
    <property type="match status" value="1"/>
</dbReference>
<dbReference type="Pfam" id="PF07366">
    <property type="entry name" value="SnoaL"/>
    <property type="match status" value="1"/>
</dbReference>
<reference evidence="1 2" key="1">
    <citation type="submission" date="2019-09" db="EMBL/GenBank/DDBJ databases">
        <title>Genome sequence of Hymenobacter sp. M3.</title>
        <authorList>
            <person name="Srinivasan S."/>
        </authorList>
    </citation>
    <scope>NUCLEOTIDE SEQUENCE [LARGE SCALE GENOMIC DNA]</scope>
    <source>
        <strain evidence="1 2">M3</strain>
    </source>
</reference>
<dbReference type="AlphaFoldDB" id="A0A7L4ZTM1"/>
<keyword evidence="2" id="KW-1185">Reference proteome</keyword>
<protein>
    <submittedName>
        <fullName evidence="1">Ester cyclase</fullName>
    </submittedName>
</protein>
<evidence type="ECO:0000313" key="1">
    <source>
        <dbReference type="EMBL" id="KAA9327516.1"/>
    </source>
</evidence>
<comment type="caution">
    <text evidence="1">The sequence shown here is derived from an EMBL/GenBank/DDBJ whole genome shotgun (WGS) entry which is preliminary data.</text>
</comment>
<evidence type="ECO:0000313" key="2">
    <source>
        <dbReference type="Proteomes" id="UP000326380"/>
    </source>
</evidence>
<dbReference type="Gene3D" id="3.10.450.50">
    <property type="match status" value="1"/>
</dbReference>
<accession>A0A7L4ZTM1</accession>
<organism evidence="1 2">
    <name type="scientific">Hymenobacter busanensis</name>
    <dbReference type="NCBI Taxonomy" id="2607656"/>
    <lineage>
        <taxon>Bacteria</taxon>
        <taxon>Pseudomonadati</taxon>
        <taxon>Bacteroidota</taxon>
        <taxon>Cytophagia</taxon>
        <taxon>Cytophagales</taxon>
        <taxon>Hymenobacteraceae</taxon>
        <taxon>Hymenobacter</taxon>
    </lineage>
</organism>
<gene>
    <name evidence="1" type="ORF">F0P96_16165</name>
</gene>
<dbReference type="InterPro" id="IPR032710">
    <property type="entry name" value="NTF2-like_dom_sf"/>
</dbReference>
<dbReference type="GO" id="GO:0030638">
    <property type="term" value="P:polyketide metabolic process"/>
    <property type="evidence" value="ECO:0007669"/>
    <property type="project" value="InterPro"/>
</dbReference>
<dbReference type="RefSeq" id="WP_151079963.1">
    <property type="nucleotide sequence ID" value="NZ_CP047647.1"/>
</dbReference>
<dbReference type="SUPFAM" id="SSF54427">
    <property type="entry name" value="NTF2-like"/>
    <property type="match status" value="1"/>
</dbReference>
<proteinExistence type="predicted"/>